<dbReference type="RefSeq" id="WP_229535778.1">
    <property type="nucleotide sequence ID" value="NZ_JAJHJB010000021.1"/>
</dbReference>
<name>A0ABS8HTY1_9FIRM</name>
<sequence>MNQISLGKSSLKVSQIGLGCINFGTKVHEEQAFELMNAYVRCGGNFFDTANNYAVWNGGDGSESEKTIGRWLKKEGNRGNIILATKLGAKPGNMNVNDFTNMQGLGRKVILKSVQESIENLQSDYLDLLYLHVDDFKTPQEETMATLSELVDKGLIRAIGCSNFYTWRIESARKICEKYNYHFFNAIQQRYSYLTPTIDTDFYPQVAVDQGLQKYIEYYRDLTLVAYSPLLKGQYNQQQILHEGYDTLFNQRKLKKLLEEEKSPNQWVLKYIMQQFGGSVALLTTSSIEHLMETMNCSI</sequence>
<dbReference type="Gene3D" id="3.20.20.100">
    <property type="entry name" value="NADP-dependent oxidoreductase domain"/>
    <property type="match status" value="1"/>
</dbReference>
<evidence type="ECO:0000259" key="2">
    <source>
        <dbReference type="Pfam" id="PF00248"/>
    </source>
</evidence>
<evidence type="ECO:0000256" key="1">
    <source>
        <dbReference type="ARBA" id="ARBA00023002"/>
    </source>
</evidence>
<proteinExistence type="predicted"/>
<dbReference type="PRINTS" id="PR00069">
    <property type="entry name" value="ALDKETRDTASE"/>
</dbReference>
<evidence type="ECO:0000313" key="4">
    <source>
        <dbReference type="Proteomes" id="UP001165492"/>
    </source>
</evidence>
<keyword evidence="4" id="KW-1185">Reference proteome</keyword>
<reference evidence="3" key="1">
    <citation type="submission" date="2021-11" db="EMBL/GenBank/DDBJ databases">
        <title>Description of a new species Pelosinus isolated from the bottom sediments of Lake Baikal.</title>
        <authorList>
            <person name="Zakharyuk A."/>
        </authorList>
    </citation>
    <scope>NUCLEOTIDE SEQUENCE</scope>
    <source>
        <strain evidence="3">Bkl1</strain>
    </source>
</reference>
<feature type="domain" description="NADP-dependent oxidoreductase" evidence="2">
    <location>
        <begin position="16"/>
        <end position="296"/>
    </location>
</feature>
<dbReference type="Proteomes" id="UP001165492">
    <property type="component" value="Unassembled WGS sequence"/>
</dbReference>
<dbReference type="Pfam" id="PF00248">
    <property type="entry name" value="Aldo_ket_red"/>
    <property type="match status" value="1"/>
</dbReference>
<dbReference type="InterPro" id="IPR036812">
    <property type="entry name" value="NAD(P)_OxRdtase_dom_sf"/>
</dbReference>
<protein>
    <submittedName>
        <fullName evidence="3">Aldo/keto reductase</fullName>
    </submittedName>
</protein>
<keyword evidence="1" id="KW-0560">Oxidoreductase</keyword>
<comment type="caution">
    <text evidence="3">The sequence shown here is derived from an EMBL/GenBank/DDBJ whole genome shotgun (WGS) entry which is preliminary data.</text>
</comment>
<dbReference type="InterPro" id="IPR050523">
    <property type="entry name" value="AKR_Detox_Biosynth"/>
</dbReference>
<accession>A0ABS8HTY1</accession>
<dbReference type="InterPro" id="IPR023210">
    <property type="entry name" value="NADP_OxRdtase_dom"/>
</dbReference>
<organism evidence="3 4">
    <name type="scientific">Pelosinus baikalensis</name>
    <dbReference type="NCBI Taxonomy" id="2892015"/>
    <lineage>
        <taxon>Bacteria</taxon>
        <taxon>Bacillati</taxon>
        <taxon>Bacillota</taxon>
        <taxon>Negativicutes</taxon>
        <taxon>Selenomonadales</taxon>
        <taxon>Sporomusaceae</taxon>
        <taxon>Pelosinus</taxon>
    </lineage>
</organism>
<dbReference type="PANTHER" id="PTHR43364">
    <property type="entry name" value="NADH-SPECIFIC METHYLGLYOXAL REDUCTASE-RELATED"/>
    <property type="match status" value="1"/>
</dbReference>
<evidence type="ECO:0000313" key="3">
    <source>
        <dbReference type="EMBL" id="MCC5466651.1"/>
    </source>
</evidence>
<dbReference type="PANTHER" id="PTHR43364:SF4">
    <property type="entry name" value="NAD(P)-LINKED OXIDOREDUCTASE SUPERFAMILY PROTEIN"/>
    <property type="match status" value="1"/>
</dbReference>
<dbReference type="InterPro" id="IPR020471">
    <property type="entry name" value="AKR"/>
</dbReference>
<gene>
    <name evidence="3" type="ORF">LMF89_14980</name>
</gene>
<dbReference type="SUPFAM" id="SSF51430">
    <property type="entry name" value="NAD(P)-linked oxidoreductase"/>
    <property type="match status" value="1"/>
</dbReference>
<dbReference type="EMBL" id="JAJHJB010000021">
    <property type="protein sequence ID" value="MCC5466651.1"/>
    <property type="molecule type" value="Genomic_DNA"/>
</dbReference>